<proteinExistence type="predicted"/>
<dbReference type="PANTHER" id="PTHR30509">
    <property type="entry name" value="P-HYDROXYBENZOIC ACID EFFLUX PUMP SUBUNIT-RELATED"/>
    <property type="match status" value="1"/>
</dbReference>
<dbReference type="Proteomes" id="UP000717995">
    <property type="component" value="Unassembled WGS sequence"/>
</dbReference>
<dbReference type="Pfam" id="PF04632">
    <property type="entry name" value="FUSC"/>
    <property type="match status" value="1"/>
</dbReference>
<gene>
    <name evidence="8" type="ORF">JQX08_07825</name>
</gene>
<feature type="compositionally biased region" description="Pro residues" evidence="6">
    <location>
        <begin position="715"/>
        <end position="730"/>
    </location>
</feature>
<feature type="transmembrane region" description="Helical" evidence="7">
    <location>
        <begin position="160"/>
        <end position="181"/>
    </location>
</feature>
<evidence type="ECO:0000256" key="7">
    <source>
        <dbReference type="SAM" id="Phobius"/>
    </source>
</evidence>
<feature type="transmembrane region" description="Helical" evidence="7">
    <location>
        <begin position="502"/>
        <end position="519"/>
    </location>
</feature>
<evidence type="ECO:0000256" key="1">
    <source>
        <dbReference type="ARBA" id="ARBA00004651"/>
    </source>
</evidence>
<name>A0ABS2ID07_9GAMM</name>
<evidence type="ECO:0000256" key="6">
    <source>
        <dbReference type="SAM" id="MobiDB-lite"/>
    </source>
</evidence>
<dbReference type="EMBL" id="JAFEUP010000002">
    <property type="protein sequence ID" value="MBM7060615.1"/>
    <property type="molecule type" value="Genomic_DNA"/>
</dbReference>
<evidence type="ECO:0000313" key="8">
    <source>
        <dbReference type="EMBL" id="MBM7060615.1"/>
    </source>
</evidence>
<dbReference type="RefSeq" id="WP_204915731.1">
    <property type="nucleotide sequence ID" value="NZ_JAFEUP010000002.1"/>
</dbReference>
<evidence type="ECO:0000313" key="9">
    <source>
        <dbReference type="Proteomes" id="UP000717995"/>
    </source>
</evidence>
<comment type="caution">
    <text evidence="8">The sequence shown here is derived from an EMBL/GenBank/DDBJ whole genome shotgun (WGS) entry which is preliminary data.</text>
</comment>
<feature type="transmembrane region" description="Helical" evidence="7">
    <location>
        <begin position="449"/>
        <end position="467"/>
    </location>
</feature>
<keyword evidence="9" id="KW-1185">Reference proteome</keyword>
<keyword evidence="2" id="KW-1003">Cell membrane</keyword>
<keyword evidence="4 7" id="KW-1133">Transmembrane helix</keyword>
<dbReference type="PANTHER" id="PTHR30509:SF40">
    <property type="entry name" value="BLR3852 PROTEIN"/>
    <property type="match status" value="1"/>
</dbReference>
<keyword evidence="3 7" id="KW-0812">Transmembrane</keyword>
<accession>A0ABS2ID07</accession>
<evidence type="ECO:0000256" key="3">
    <source>
        <dbReference type="ARBA" id="ARBA00022692"/>
    </source>
</evidence>
<evidence type="ECO:0000256" key="4">
    <source>
        <dbReference type="ARBA" id="ARBA00022989"/>
    </source>
</evidence>
<protein>
    <submittedName>
        <fullName evidence="8">FUSC family protein</fullName>
    </submittedName>
</protein>
<evidence type="ECO:0000256" key="2">
    <source>
        <dbReference type="ARBA" id="ARBA00022475"/>
    </source>
</evidence>
<feature type="region of interest" description="Disordered" evidence="6">
    <location>
        <begin position="715"/>
        <end position="737"/>
    </location>
</feature>
<evidence type="ECO:0000256" key="5">
    <source>
        <dbReference type="ARBA" id="ARBA00023136"/>
    </source>
</evidence>
<reference evidence="8 9" key="1">
    <citation type="submission" date="2021-02" db="EMBL/GenBank/DDBJ databases">
        <authorList>
            <person name="Lee D.-H."/>
        </authorList>
    </citation>
    <scope>NUCLEOTIDE SEQUENCE [LARGE SCALE GENOMIC DNA]</scope>
    <source>
        <strain evidence="8 9">UL073</strain>
    </source>
</reference>
<feature type="transmembrane region" description="Helical" evidence="7">
    <location>
        <begin position="106"/>
        <end position="124"/>
    </location>
</feature>
<feature type="transmembrane region" description="Helical" evidence="7">
    <location>
        <begin position="81"/>
        <end position="100"/>
    </location>
</feature>
<feature type="transmembrane region" description="Helical" evidence="7">
    <location>
        <begin position="131"/>
        <end position="148"/>
    </location>
</feature>
<dbReference type="InterPro" id="IPR006726">
    <property type="entry name" value="PHBA_efflux_AaeB/fusaric-R"/>
</dbReference>
<comment type="subcellular location">
    <subcellularLocation>
        <location evidence="1">Cell membrane</location>
        <topology evidence="1">Multi-pass membrane protein</topology>
    </subcellularLocation>
</comment>
<sequence>MSKPSAGAPAALPGLDAVRRAFYEWARTDGTTWIYIAKVLIAAFLTMWLAMRLELPQPSTACVTVFIVMQPQSGQVFAKSFYRLLGTLIGLSVMIVLIALFAQERVLFLLTAAIWIGLCTAGAARYRDFRAYACVLAGYTATLIGVPATTHPETAFMQAIWRVMEISLGIGCATLISAVLLPQTTTAALRNALYVRFGTFVAFMFDSLNLKLDRRAFVAGNVRFASEAVGLEAMRTAGAFEDPHTRLRSRRLARLNSEFMTLTTRFHALHQLRERLRTHGQELLLAKLRPCVEPLEALLVPLSERPLTVPDAERLAQHLGGLRDDLRSRIRSARRELGDVSADTLLDFDSAAELLYRLVDDLYNYAQTHASLGAHHHEREQWEQEFTTKANPLAAAVSGLRAALVILLFGAFWIYSAWPSGGMFALNAVAIMALVSSSPNPPRTAMQMAQGTALAAIFGIFIGLFVLPRIDGFVLLCLVMAPVFALGAFLSTRPRWAGVGPGLLIFFCVGSLPANHTVFDPAGLFNTYIAMLLSMIISAAVIAVVLPPNAPWMWRRLERDLRLRIRYAVSGPMHNLVTGFESGTRDLVVQAYGLAASNPEVQRNLLRWMFLVLEVGHAVIELRRDQADLPHTPAYAADTPWRQANRALGRALVRLFTQPTADNRLRAVCAVQQSIAAAQAAAEPYELHFERAPIRRVLSYLHFIRSSLLDPQSPLPPLPAAPAPLPSPPEPEPRHAA</sequence>
<keyword evidence="5 7" id="KW-0472">Membrane</keyword>
<feature type="transmembrane region" description="Helical" evidence="7">
    <location>
        <begin position="525"/>
        <end position="546"/>
    </location>
</feature>
<organism evidence="8 9">
    <name type="scientific">Zestomonas insulae</name>
    <dbReference type="NCBI Taxonomy" id="2809017"/>
    <lineage>
        <taxon>Bacteria</taxon>
        <taxon>Pseudomonadati</taxon>
        <taxon>Pseudomonadota</taxon>
        <taxon>Gammaproteobacteria</taxon>
        <taxon>Pseudomonadales</taxon>
        <taxon>Pseudomonadaceae</taxon>
        <taxon>Zestomonas</taxon>
    </lineage>
</organism>
<feature type="transmembrane region" description="Helical" evidence="7">
    <location>
        <begin position="473"/>
        <end position="490"/>
    </location>
</feature>
<feature type="transmembrane region" description="Helical" evidence="7">
    <location>
        <begin position="393"/>
        <end position="415"/>
    </location>
</feature>
<feature type="transmembrane region" description="Helical" evidence="7">
    <location>
        <begin position="33"/>
        <end position="51"/>
    </location>
</feature>